<keyword evidence="4" id="KW-0456">Lyase</keyword>
<reference evidence="6" key="1">
    <citation type="submission" date="2018-05" db="EMBL/GenBank/DDBJ databases">
        <authorList>
            <person name="Lanie J.A."/>
            <person name="Ng W.-L."/>
            <person name="Kazmierczak K.M."/>
            <person name="Andrzejewski T.M."/>
            <person name="Davidsen T.M."/>
            <person name="Wayne K.J."/>
            <person name="Tettelin H."/>
            <person name="Glass J.I."/>
            <person name="Rusch D."/>
            <person name="Podicherti R."/>
            <person name="Tsui H.-C.T."/>
            <person name="Winkler M.E."/>
        </authorList>
    </citation>
    <scope>NUCLEOTIDE SEQUENCE</scope>
</reference>
<feature type="domain" description="NAD(P)-binding" evidence="5">
    <location>
        <begin position="1"/>
        <end position="206"/>
    </location>
</feature>
<dbReference type="GO" id="GO:0042351">
    <property type="term" value="P:'de novo' GDP-L-fucose biosynthetic process"/>
    <property type="evidence" value="ECO:0007669"/>
    <property type="project" value="TreeGrafter"/>
</dbReference>
<dbReference type="EMBL" id="UINC01172658">
    <property type="protein sequence ID" value="SVD77844.1"/>
    <property type="molecule type" value="Genomic_DNA"/>
</dbReference>
<dbReference type="SUPFAM" id="SSF51735">
    <property type="entry name" value="NAD(P)-binding Rossmann-fold domains"/>
    <property type="match status" value="1"/>
</dbReference>
<dbReference type="Gene3D" id="3.90.25.10">
    <property type="entry name" value="UDP-galactose 4-epimerase, domain 1"/>
    <property type="match status" value="1"/>
</dbReference>
<name>A0A382Y3S2_9ZZZZ</name>
<dbReference type="GO" id="GO:0008446">
    <property type="term" value="F:GDP-mannose 4,6-dehydratase activity"/>
    <property type="evidence" value="ECO:0007669"/>
    <property type="project" value="UniProtKB-EC"/>
</dbReference>
<sequence length="217" mass="24855">IKFFQASTSDLFGKAKEVVQTESTPFHPLSPYAAAKLYAHHTTINYRETYNMFACCGILFNHESPMRGERYVTRKITKGIALWLRERKPIVLGNLEVEKDWGHAEDFVEGMQLALNADQPKEYILATGKTNTIRQFVDKTLTYLSIPAYWKGDDCCDKRNNKLIVTTDKAYRRPAEADQLVGDSTKAKTELGWDRKYDIDGLIADMVEADLRRYSKS</sequence>
<comment type="similarity">
    <text evidence="2">Belongs to the NAD(P)-dependent epimerase/dehydratase family. GDP-mannose 4,6-dehydratase subfamily.</text>
</comment>
<protein>
    <recommendedName>
        <fullName evidence="3">GDP-mannose 4,6-dehydratase</fullName>
        <ecNumber evidence="3">4.2.1.47</ecNumber>
    </recommendedName>
</protein>
<dbReference type="AlphaFoldDB" id="A0A382Y3S2"/>
<dbReference type="EC" id="4.2.1.47" evidence="3"/>
<dbReference type="FunFam" id="3.40.50.720:FF:000924">
    <property type="entry name" value="GDP-mannose 4,6 dehydratase"/>
    <property type="match status" value="1"/>
</dbReference>
<gene>
    <name evidence="6" type="ORF">METZ01_LOCUS430698</name>
</gene>
<dbReference type="InterPro" id="IPR016040">
    <property type="entry name" value="NAD(P)-bd_dom"/>
</dbReference>
<proteinExistence type="inferred from homology"/>
<dbReference type="Gene3D" id="3.40.50.720">
    <property type="entry name" value="NAD(P)-binding Rossmann-like Domain"/>
    <property type="match status" value="1"/>
</dbReference>
<dbReference type="PANTHER" id="PTHR43715:SF1">
    <property type="entry name" value="GDP-MANNOSE 4,6 DEHYDRATASE"/>
    <property type="match status" value="1"/>
</dbReference>
<evidence type="ECO:0000259" key="5">
    <source>
        <dbReference type="Pfam" id="PF16363"/>
    </source>
</evidence>
<evidence type="ECO:0000256" key="4">
    <source>
        <dbReference type="ARBA" id="ARBA00023239"/>
    </source>
</evidence>
<evidence type="ECO:0000313" key="6">
    <source>
        <dbReference type="EMBL" id="SVD77844.1"/>
    </source>
</evidence>
<feature type="non-terminal residue" evidence="6">
    <location>
        <position position="1"/>
    </location>
</feature>
<dbReference type="InterPro" id="IPR036291">
    <property type="entry name" value="NAD(P)-bd_dom_sf"/>
</dbReference>
<evidence type="ECO:0000256" key="2">
    <source>
        <dbReference type="ARBA" id="ARBA00009263"/>
    </source>
</evidence>
<dbReference type="Pfam" id="PF16363">
    <property type="entry name" value="GDP_Man_Dehyd"/>
    <property type="match status" value="1"/>
</dbReference>
<dbReference type="PANTHER" id="PTHR43715">
    <property type="entry name" value="GDP-MANNOSE 4,6-DEHYDRATASE"/>
    <property type="match status" value="1"/>
</dbReference>
<comment type="cofactor">
    <cofactor evidence="1">
        <name>NADP(+)</name>
        <dbReference type="ChEBI" id="CHEBI:58349"/>
    </cofactor>
</comment>
<evidence type="ECO:0000256" key="1">
    <source>
        <dbReference type="ARBA" id="ARBA00001937"/>
    </source>
</evidence>
<evidence type="ECO:0000256" key="3">
    <source>
        <dbReference type="ARBA" id="ARBA00011989"/>
    </source>
</evidence>
<dbReference type="InterPro" id="IPR006368">
    <property type="entry name" value="GDP_Man_deHydtase"/>
</dbReference>
<organism evidence="6">
    <name type="scientific">marine metagenome</name>
    <dbReference type="NCBI Taxonomy" id="408172"/>
    <lineage>
        <taxon>unclassified sequences</taxon>
        <taxon>metagenomes</taxon>
        <taxon>ecological metagenomes</taxon>
    </lineage>
</organism>
<accession>A0A382Y3S2</accession>